<feature type="chain" id="PRO_5046652275" evidence="2">
    <location>
        <begin position="18"/>
        <end position="326"/>
    </location>
</feature>
<dbReference type="EMBL" id="CP019454">
    <property type="protein sequence ID" value="AUW94507.1"/>
    <property type="molecule type" value="Genomic_DNA"/>
</dbReference>
<comment type="similarity">
    <text evidence="1">Belongs to the bacterial solute-binding protein 1 family. WtpA subfamily.</text>
</comment>
<dbReference type="CDD" id="cd13540">
    <property type="entry name" value="PBP2_ModA_WtpA"/>
    <property type="match status" value="1"/>
</dbReference>
<sequence>MAALPSLSRLLAGLALAGVLAGCGTSSVAPSQTPVHVAYAGSLQLLNNNILGPTFHKLTGIPFQGQGGGSFGIAHEIAQGSIPANVFESIGDAPIQLLTPQKTTWALAIAASPLVIAYNPHSPFAATFRQIQDGQKPFSDVFALLAQPGFKLGRTNPNTDPQGQAFVMMIELAQKQYHLNPQIVHNILGPIDSGSEIYTEEGVLSLLQSGGLDASSAFLSEAVERHLDYIALPPSLNFADPQDAATYASAQVKLTNGKVITGAPLTVDVTTIGRPPSTQAVRFITFLLSKRGQTAWTKNGYTVFPPQVVGHVSEIPSPIRKMLSHA</sequence>
<dbReference type="PANTHER" id="PTHR30632">
    <property type="entry name" value="MOLYBDATE-BINDING PERIPLASMIC PROTEIN"/>
    <property type="match status" value="1"/>
</dbReference>
<evidence type="ECO:0000313" key="4">
    <source>
        <dbReference type="Proteomes" id="UP000325292"/>
    </source>
</evidence>
<evidence type="ECO:0000256" key="2">
    <source>
        <dbReference type="SAM" id="SignalP"/>
    </source>
</evidence>
<keyword evidence="2" id="KW-0732">Signal</keyword>
<gene>
    <name evidence="3" type="ORF">BXT84_11610</name>
</gene>
<protein>
    <submittedName>
        <fullName evidence="3">Metal-binding protein</fullName>
    </submittedName>
</protein>
<keyword evidence="4" id="KW-1185">Reference proteome</keyword>
<feature type="signal peptide" evidence="2">
    <location>
        <begin position="1"/>
        <end position="17"/>
    </location>
</feature>
<dbReference type="SUPFAM" id="SSF53850">
    <property type="entry name" value="Periplasmic binding protein-like II"/>
    <property type="match status" value="1"/>
</dbReference>
<dbReference type="Proteomes" id="UP000325292">
    <property type="component" value="Chromosome"/>
</dbReference>
<dbReference type="Gene3D" id="3.40.190.10">
    <property type="entry name" value="Periplasmic binding protein-like II"/>
    <property type="match status" value="2"/>
</dbReference>
<accession>A0ABN5H1B5</accession>
<name>A0ABN5H1B5_9FIRM</name>
<reference evidence="3 4" key="1">
    <citation type="journal article" date="2019" name="Sci. Rep.">
        <title>Sulfobacillus thermotolerans: new insights into resistance and metabolic capacities of acidophilic chemolithotrophs.</title>
        <authorList>
            <person name="Panyushkina A.E."/>
            <person name="Babenko V.V."/>
            <person name="Nikitina A.S."/>
            <person name="Selezneva O.V."/>
            <person name="Tsaplina I.A."/>
            <person name="Letarova M.A."/>
            <person name="Kostryukova E.S."/>
            <person name="Letarov A.V."/>
        </authorList>
    </citation>
    <scope>NUCLEOTIDE SEQUENCE [LARGE SCALE GENOMIC DNA]</scope>
    <source>
        <strain evidence="3 4">Kr1</strain>
    </source>
</reference>
<dbReference type="InterPro" id="IPR050682">
    <property type="entry name" value="ModA/WtpA"/>
</dbReference>
<evidence type="ECO:0000313" key="3">
    <source>
        <dbReference type="EMBL" id="AUW94507.1"/>
    </source>
</evidence>
<dbReference type="Pfam" id="PF13531">
    <property type="entry name" value="SBP_bac_11"/>
    <property type="match status" value="1"/>
</dbReference>
<proteinExistence type="inferred from homology"/>
<dbReference type="PANTHER" id="PTHR30632:SF16">
    <property type="entry name" value="MOLYBDATE_TUNGSTATE-BINDING PROTEIN WTPA"/>
    <property type="match status" value="1"/>
</dbReference>
<evidence type="ECO:0000256" key="1">
    <source>
        <dbReference type="ARBA" id="ARBA00009438"/>
    </source>
</evidence>
<organism evidence="3 4">
    <name type="scientific">Sulfobacillus thermotolerans</name>
    <dbReference type="NCBI Taxonomy" id="338644"/>
    <lineage>
        <taxon>Bacteria</taxon>
        <taxon>Bacillati</taxon>
        <taxon>Bacillota</taxon>
        <taxon>Clostridia</taxon>
        <taxon>Eubacteriales</taxon>
        <taxon>Clostridiales Family XVII. Incertae Sedis</taxon>
        <taxon>Sulfobacillus</taxon>
    </lineage>
</organism>